<keyword evidence="2" id="KW-0472">Membrane</keyword>
<dbReference type="RefSeq" id="WP_344313034.1">
    <property type="nucleotide sequence ID" value="NZ_BAAANY010000020.1"/>
</dbReference>
<dbReference type="EMBL" id="BAAANY010000020">
    <property type="protein sequence ID" value="GAA1695868.1"/>
    <property type="molecule type" value="Genomic_DNA"/>
</dbReference>
<feature type="compositionally biased region" description="Basic and acidic residues" evidence="1">
    <location>
        <begin position="1"/>
        <end position="12"/>
    </location>
</feature>
<keyword evidence="2" id="KW-0812">Transmembrane</keyword>
<reference evidence="3 4" key="1">
    <citation type="journal article" date="2019" name="Int. J. Syst. Evol. Microbiol.">
        <title>The Global Catalogue of Microorganisms (GCM) 10K type strain sequencing project: providing services to taxonomists for standard genome sequencing and annotation.</title>
        <authorList>
            <consortium name="The Broad Institute Genomics Platform"/>
            <consortium name="The Broad Institute Genome Sequencing Center for Infectious Disease"/>
            <person name="Wu L."/>
            <person name="Ma J."/>
        </authorList>
    </citation>
    <scope>NUCLEOTIDE SEQUENCE [LARGE SCALE GENOMIC DNA]</scope>
    <source>
        <strain evidence="3 4">JCM 14718</strain>
    </source>
</reference>
<keyword evidence="2" id="KW-1133">Transmembrane helix</keyword>
<proteinExistence type="predicted"/>
<comment type="caution">
    <text evidence="3">The sequence shown here is derived from an EMBL/GenBank/DDBJ whole genome shotgun (WGS) entry which is preliminary data.</text>
</comment>
<organism evidence="3 4">
    <name type="scientific">Fodinicola feengrottensis</name>
    <dbReference type="NCBI Taxonomy" id="435914"/>
    <lineage>
        <taxon>Bacteria</taxon>
        <taxon>Bacillati</taxon>
        <taxon>Actinomycetota</taxon>
        <taxon>Actinomycetes</taxon>
        <taxon>Mycobacteriales</taxon>
        <taxon>Fodinicola</taxon>
    </lineage>
</organism>
<dbReference type="Proteomes" id="UP001500618">
    <property type="component" value="Unassembled WGS sequence"/>
</dbReference>
<evidence type="ECO:0000313" key="4">
    <source>
        <dbReference type="Proteomes" id="UP001500618"/>
    </source>
</evidence>
<evidence type="ECO:0000313" key="3">
    <source>
        <dbReference type="EMBL" id="GAA1695868.1"/>
    </source>
</evidence>
<protein>
    <submittedName>
        <fullName evidence="3">Uncharacterized protein</fullName>
    </submittedName>
</protein>
<keyword evidence="4" id="KW-1185">Reference proteome</keyword>
<feature type="transmembrane region" description="Helical" evidence="2">
    <location>
        <begin position="143"/>
        <end position="165"/>
    </location>
</feature>
<gene>
    <name evidence="3" type="ORF">GCM10009765_51360</name>
</gene>
<name>A0ABN2HYX8_9ACTN</name>
<evidence type="ECO:0000256" key="1">
    <source>
        <dbReference type="SAM" id="MobiDB-lite"/>
    </source>
</evidence>
<sequence>MSDDKGDRDIQTESRPPGSVREFRLRLLALDTESGRPAHREIDSIGRDYGSAVAKATLSEFRNERSSGLPRWDFVQAVVAGCLVASGLSRDEVTVHLDIWHTWWKDLVIASGQPLREAPAKPPPQVKAEPVAVPAPVRPGRRWLIAAIAAAVLVGFGAGAVVTGWRLPSSADPSLEYGPCAEQIGQSTRVGSVALLFEQGPPGKPNPDRRIELRVQKHPDDGWIAWAYLQKSASNLDRLWLDWSYSANPVDQSQWRQCGAQPVSQGTSTPALLAVDANGDARWFRACGQAPVEDRAPDHAGTFCTSWTRPQV</sequence>
<accession>A0ABN2HYX8</accession>
<feature type="region of interest" description="Disordered" evidence="1">
    <location>
        <begin position="1"/>
        <end position="20"/>
    </location>
</feature>
<evidence type="ECO:0000256" key="2">
    <source>
        <dbReference type="SAM" id="Phobius"/>
    </source>
</evidence>